<evidence type="ECO:0000313" key="5">
    <source>
        <dbReference type="RefSeq" id="XP_026145853.1"/>
    </source>
</evidence>
<keyword evidence="2" id="KW-0964">Secreted</keyword>
<dbReference type="Proteomes" id="UP000515129">
    <property type="component" value="Chromosome 19"/>
</dbReference>
<dbReference type="InterPro" id="IPR020858">
    <property type="entry name" value="Serum_albumin-like"/>
</dbReference>
<dbReference type="AlphaFoldDB" id="A0A6P6RL57"/>
<dbReference type="GO" id="GO:0007165">
    <property type="term" value="P:signal transduction"/>
    <property type="evidence" value="ECO:0007669"/>
    <property type="project" value="InterPro"/>
</dbReference>
<dbReference type="KEGG" id="caua:113120134"/>
<evidence type="ECO:0000256" key="1">
    <source>
        <dbReference type="ARBA" id="ARBA00004613"/>
    </source>
</evidence>
<keyword evidence="4" id="KW-1185">Reference proteome</keyword>
<gene>
    <name evidence="5" type="primary">LOC113120134</name>
</gene>
<organism evidence="4 5">
    <name type="scientific">Carassius auratus</name>
    <name type="common">Goldfish</name>
    <dbReference type="NCBI Taxonomy" id="7957"/>
    <lineage>
        <taxon>Eukaryota</taxon>
        <taxon>Metazoa</taxon>
        <taxon>Chordata</taxon>
        <taxon>Craniata</taxon>
        <taxon>Vertebrata</taxon>
        <taxon>Euteleostomi</taxon>
        <taxon>Actinopterygii</taxon>
        <taxon>Neopterygii</taxon>
        <taxon>Teleostei</taxon>
        <taxon>Ostariophysi</taxon>
        <taxon>Cypriniformes</taxon>
        <taxon>Cyprinidae</taxon>
        <taxon>Cyprininae</taxon>
        <taxon>Carassius</taxon>
    </lineage>
</organism>
<dbReference type="PANTHER" id="PTHR16776:SF3">
    <property type="entry name" value="EXTRACELLULAR MATRIX PROTEIN 1"/>
    <property type="match status" value="1"/>
</dbReference>
<dbReference type="GO" id="GO:0030500">
    <property type="term" value="P:regulation of bone mineralization"/>
    <property type="evidence" value="ECO:0007669"/>
    <property type="project" value="TreeGrafter"/>
</dbReference>
<evidence type="ECO:0000256" key="3">
    <source>
        <dbReference type="ARBA" id="ARBA00022737"/>
    </source>
</evidence>
<comment type="subcellular location">
    <subcellularLocation>
        <location evidence="1">Secreted</location>
    </subcellularLocation>
</comment>
<name>A0A6P6RL57_CARAU</name>
<dbReference type="Gene3D" id="1.10.246.10">
    <property type="match status" value="1"/>
</dbReference>
<dbReference type="Pfam" id="PF05782">
    <property type="entry name" value="ECM1"/>
    <property type="match status" value="1"/>
</dbReference>
<accession>A0A6P6RL57</accession>
<dbReference type="SUPFAM" id="SSF48552">
    <property type="entry name" value="Serum albumin-like"/>
    <property type="match status" value="1"/>
</dbReference>
<dbReference type="RefSeq" id="XP_026145853.1">
    <property type="nucleotide sequence ID" value="XM_026290068.1"/>
</dbReference>
<dbReference type="GO" id="GO:0005615">
    <property type="term" value="C:extracellular space"/>
    <property type="evidence" value="ECO:0007669"/>
    <property type="project" value="InterPro"/>
</dbReference>
<protein>
    <submittedName>
        <fullName evidence="5">Extracellular matrix protein 1-like isoform X1</fullName>
    </submittedName>
</protein>
<evidence type="ECO:0000313" key="4">
    <source>
        <dbReference type="Proteomes" id="UP000515129"/>
    </source>
</evidence>
<keyword evidence="3" id="KW-0677">Repeat</keyword>
<sequence length="207" mass="23216">MRPAAVKKDIYVVKTLYVYTSGNEQRTSGWHVRCYNTLLCLLLFWSSVLSTASGGQIIDPNTLMESAFPPARPSVNNLNSACLYGNGRPRYPAYCFPPSGYAYAQRAGKAINRIESWLGQCCYGGLTTGNGQTLCCAKQAWETALSYFCIEEYSTMTLVHECCEKKGEERWNCFETRAPNPSYQPLCGYIAPMIPPDMNFNWDPKTC</sequence>
<dbReference type="OrthoDB" id="9889855at2759"/>
<dbReference type="PANTHER" id="PTHR16776">
    <property type="entry name" value="EXTRACELLULAR MATRIX PROTEIN 1"/>
    <property type="match status" value="1"/>
</dbReference>
<dbReference type="InterPro" id="IPR008605">
    <property type="entry name" value="ECM1"/>
</dbReference>
<reference evidence="5" key="1">
    <citation type="submission" date="2025-08" db="UniProtKB">
        <authorList>
            <consortium name="RefSeq"/>
        </authorList>
    </citation>
    <scope>IDENTIFICATION</scope>
    <source>
        <strain evidence="5">Wakin</strain>
        <tissue evidence="5">Muscle</tissue>
    </source>
</reference>
<proteinExistence type="predicted"/>
<dbReference type="GeneID" id="113120134"/>
<evidence type="ECO:0000256" key="2">
    <source>
        <dbReference type="ARBA" id="ARBA00022525"/>
    </source>
</evidence>